<organism evidence="3 4">
    <name type="scientific">Trypanosoma cruzi</name>
    <dbReference type="NCBI Taxonomy" id="5693"/>
    <lineage>
        <taxon>Eukaryota</taxon>
        <taxon>Discoba</taxon>
        <taxon>Euglenozoa</taxon>
        <taxon>Kinetoplastea</taxon>
        <taxon>Metakinetoplastina</taxon>
        <taxon>Trypanosomatida</taxon>
        <taxon>Trypanosomatidae</taxon>
        <taxon>Trypanosoma</taxon>
        <taxon>Schizotrypanum</taxon>
    </lineage>
</organism>
<dbReference type="VEuPathDB" id="TriTrypDB:TcCL_NonESM04949"/>
<gene>
    <name evidence="3" type="ORF">C4B63_144g9</name>
</gene>
<dbReference type="AlphaFoldDB" id="A0A2V2UNH3"/>
<proteinExistence type="predicted"/>
<name>A0A2V2UNH3_TRYCR</name>
<dbReference type="Proteomes" id="UP000246121">
    <property type="component" value="Unassembled WGS sequence"/>
</dbReference>
<dbReference type="VEuPathDB" id="TriTrypDB:TcCLB.508119.70"/>
<feature type="compositionally biased region" description="Polar residues" evidence="1">
    <location>
        <begin position="140"/>
        <end position="149"/>
    </location>
</feature>
<reference evidence="3 4" key="1">
    <citation type="journal article" date="2018" name="Microb. Genom.">
        <title>Expanding an expanded genome: long-read sequencing of Trypanosoma cruzi.</title>
        <authorList>
            <person name="Berna L."/>
            <person name="Rodriguez M."/>
            <person name="Chiribao M.L."/>
            <person name="Parodi-Talice A."/>
            <person name="Pita S."/>
            <person name="Rijo G."/>
            <person name="Alvarez-Valin F."/>
            <person name="Robello C."/>
        </authorList>
    </citation>
    <scope>NUCLEOTIDE SEQUENCE [LARGE SCALE GENOMIC DNA]</scope>
    <source>
        <strain evidence="3 4">Dm28c</strain>
    </source>
</reference>
<evidence type="ECO:0000313" key="3">
    <source>
        <dbReference type="EMBL" id="PWU85775.1"/>
    </source>
</evidence>
<dbReference type="Pfam" id="PF01456">
    <property type="entry name" value="Mucin"/>
    <property type="match status" value="1"/>
</dbReference>
<dbReference type="VEuPathDB" id="TriTrypDB:C3747_455g20"/>
<dbReference type="VEuPathDB" id="TriTrypDB:BCY84_12035"/>
<feature type="compositionally biased region" description="Polar residues" evidence="1">
    <location>
        <begin position="95"/>
        <end position="105"/>
    </location>
</feature>
<protein>
    <submittedName>
        <fullName evidence="3">Putative mucin TcMUCII</fullName>
    </submittedName>
</protein>
<feature type="chain" id="PRO_5016112229" evidence="2">
    <location>
        <begin position="25"/>
        <end position="222"/>
    </location>
</feature>
<feature type="region of interest" description="Disordered" evidence="1">
    <location>
        <begin position="28"/>
        <end position="197"/>
    </location>
</feature>
<comment type="caution">
    <text evidence="3">The sequence shown here is derived from an EMBL/GenBank/DDBJ whole genome shotgun (WGS) entry which is preliminary data.</text>
</comment>
<feature type="compositionally biased region" description="Gly residues" evidence="1">
    <location>
        <begin position="110"/>
        <end position="120"/>
    </location>
</feature>
<keyword evidence="2" id="KW-0732">Signal</keyword>
<accession>A0A2V2UNH3</accession>
<feature type="compositionally biased region" description="Low complexity" evidence="1">
    <location>
        <begin position="150"/>
        <end position="186"/>
    </location>
</feature>
<sequence>MMTCRLLCALLVLALCCCPSVCVTATGEDAVKGSPGSPTALQQGAGGAGQANNSTASSLTAPAVALPEPENQDGRAEASDTRSNTGKGTDGVTGTPGSPNPTSLVSGTEQGQGGSGGSGSSGTAADTVQKNSDNVRTDSTRGNNSSTDQTNTNPAEKTTATTTTTTTKAPTTTTTTTTEAPTTTTTRAPSLLRESDGSLGSSAWVCARLLLAVSALAYTTLG</sequence>
<dbReference type="VEuPathDB" id="TriTrypDB:TcBrA4_0165080"/>
<evidence type="ECO:0000256" key="1">
    <source>
        <dbReference type="SAM" id="MobiDB-lite"/>
    </source>
</evidence>
<dbReference type="EMBL" id="PRFA01000144">
    <property type="protein sequence ID" value="PWU85775.1"/>
    <property type="molecule type" value="Genomic_DNA"/>
</dbReference>
<dbReference type="InterPro" id="IPR000458">
    <property type="entry name" value="Tryp_mucin"/>
</dbReference>
<dbReference type="VEuPathDB" id="TriTrypDB:TCDM_13456"/>
<evidence type="ECO:0000313" key="4">
    <source>
        <dbReference type="Proteomes" id="UP000246121"/>
    </source>
</evidence>
<dbReference type="VEuPathDB" id="TriTrypDB:TcYC6_0154010"/>
<dbReference type="VEuPathDB" id="TriTrypDB:C4B63_144g9"/>
<evidence type="ECO:0000256" key="2">
    <source>
        <dbReference type="SAM" id="SignalP"/>
    </source>
</evidence>
<feature type="signal peptide" evidence="2">
    <location>
        <begin position="1"/>
        <end position="24"/>
    </location>
</feature>